<dbReference type="InterPro" id="IPR011042">
    <property type="entry name" value="6-blade_b-propeller_TolB-like"/>
</dbReference>
<comment type="caution">
    <text evidence="3">The sequence shown here is derived from an EMBL/GenBank/DDBJ whole genome shotgun (WGS) entry which is preliminary data.</text>
</comment>
<feature type="compositionally biased region" description="Pro residues" evidence="1">
    <location>
        <begin position="34"/>
        <end position="47"/>
    </location>
</feature>
<dbReference type="SUPFAM" id="SSF63829">
    <property type="entry name" value="Calcium-dependent phosphotriesterase"/>
    <property type="match status" value="2"/>
</dbReference>
<feature type="chain" id="PRO_5043431953" evidence="2">
    <location>
        <begin position="27"/>
        <end position="571"/>
    </location>
</feature>
<reference evidence="3" key="1">
    <citation type="submission" date="2023-07" db="EMBL/GenBank/DDBJ databases">
        <title>Sorghum-associated microbial communities from plants grown in Nebraska, USA.</title>
        <authorList>
            <person name="Schachtman D."/>
        </authorList>
    </citation>
    <scope>NUCLEOTIDE SEQUENCE</scope>
    <source>
        <strain evidence="3">DS3754</strain>
    </source>
</reference>
<evidence type="ECO:0000313" key="3">
    <source>
        <dbReference type="EMBL" id="MDP9892122.1"/>
    </source>
</evidence>
<feature type="region of interest" description="Disordered" evidence="1">
    <location>
        <begin position="34"/>
        <end position="58"/>
    </location>
</feature>
<evidence type="ECO:0000313" key="4">
    <source>
        <dbReference type="Proteomes" id="UP001242045"/>
    </source>
</evidence>
<gene>
    <name evidence="3" type="ORF">J2W31_001225</name>
</gene>
<dbReference type="Gene3D" id="2.120.10.30">
    <property type="entry name" value="TolB, C-terminal domain"/>
    <property type="match status" value="3"/>
</dbReference>
<sequence length="571" mass="60050">MPRGSFRSAAALVAVLALLGACSTVAPLLPSPSPTPAIPASTPPSPSPTAAGRPSSWAAPEALVPPSSFSGVHGLAIDAKGRLLAGSVLGNTLWEVDRTTGAAKVLIDAPEGQADDIAVGPQGELAWTNYLMGMLRYRESDTAPMRVLAKDLPGLNSLDFDRKNGKLYASQVFLGDALWEIDRAGQKPPRLIKKDMGGFNGFEVGPDGLLYGPLWFKGQVVKIDPANGNMTVIADGFKIPAAANLDGKGNLWVVDARSGELVRVELATGRKTVAKQLRPSLDNLVIAPDGTIYVSNMANNEVQAFNPATGELRTLTSGKVAVPAGLKIDGNDLWVADVFGFRQVDVRTGEVRDVFRMQREPELDYPFAVGLSPTRFALTSWFTGTVQLVDRQTLRTVATIHGLKVPFDAIPMPDGSVIYAEIATGSITRASGPKFADKSVLASGLNGPVQMVLGQDGALYVTEAAGKLLRIPLDASAPLRTIVDGLALPEGVAETPWGTFIVAESAAGRLVEIDAANGTRRTIAENLPIGLAPGPGLPPPYVVTGVAVGADGTVYVSADRNNAIYRIRAVR</sequence>
<keyword evidence="2" id="KW-0732">Signal</keyword>
<dbReference type="InterPro" id="IPR051344">
    <property type="entry name" value="Vgb"/>
</dbReference>
<dbReference type="EMBL" id="JAUSRD010000002">
    <property type="protein sequence ID" value="MDP9892122.1"/>
    <property type="molecule type" value="Genomic_DNA"/>
</dbReference>
<feature type="signal peptide" evidence="2">
    <location>
        <begin position="1"/>
        <end position="26"/>
    </location>
</feature>
<dbReference type="PROSITE" id="PS51257">
    <property type="entry name" value="PROKAR_LIPOPROTEIN"/>
    <property type="match status" value="1"/>
</dbReference>
<accession>A0AAW8CWP7</accession>
<proteinExistence type="predicted"/>
<dbReference type="AlphaFoldDB" id="A0AAW8CWP7"/>
<dbReference type="RefSeq" id="WP_307684161.1">
    <property type="nucleotide sequence ID" value="NZ_JAUSRD010000002.1"/>
</dbReference>
<dbReference type="Proteomes" id="UP001242045">
    <property type="component" value="Unassembled WGS sequence"/>
</dbReference>
<protein>
    <submittedName>
        <fullName evidence="3">Sugar lactone lactonase YvrE</fullName>
    </submittedName>
</protein>
<evidence type="ECO:0000256" key="2">
    <source>
        <dbReference type="SAM" id="SignalP"/>
    </source>
</evidence>
<name>A0AAW8CWP7_9BURK</name>
<evidence type="ECO:0000256" key="1">
    <source>
        <dbReference type="SAM" id="MobiDB-lite"/>
    </source>
</evidence>
<organism evidence="3 4">
    <name type="scientific">Variovorax boronicumulans</name>
    <dbReference type="NCBI Taxonomy" id="436515"/>
    <lineage>
        <taxon>Bacteria</taxon>
        <taxon>Pseudomonadati</taxon>
        <taxon>Pseudomonadota</taxon>
        <taxon>Betaproteobacteria</taxon>
        <taxon>Burkholderiales</taxon>
        <taxon>Comamonadaceae</taxon>
        <taxon>Variovorax</taxon>
    </lineage>
</organism>
<dbReference type="PANTHER" id="PTHR40274">
    <property type="entry name" value="VIRGINIAMYCIN B LYASE"/>
    <property type="match status" value="1"/>
</dbReference>
<dbReference type="PANTHER" id="PTHR40274:SF4">
    <property type="entry name" value="BLL1406 PROTEIN"/>
    <property type="match status" value="1"/>
</dbReference>